<dbReference type="Gene3D" id="3.40.50.1010">
    <property type="entry name" value="5'-nuclease"/>
    <property type="match status" value="1"/>
</dbReference>
<dbReference type="GO" id="GO:0017108">
    <property type="term" value="F:5'-flap endonuclease activity"/>
    <property type="evidence" value="ECO:0007669"/>
    <property type="project" value="InterPro"/>
</dbReference>
<evidence type="ECO:0000256" key="1">
    <source>
        <dbReference type="ARBA" id="ARBA00022722"/>
    </source>
</evidence>
<accession>A0A2H0VHP6</accession>
<dbReference type="EMBL" id="PFAG01000009">
    <property type="protein sequence ID" value="PIR98606.1"/>
    <property type="molecule type" value="Genomic_DNA"/>
</dbReference>
<dbReference type="SUPFAM" id="SSF88723">
    <property type="entry name" value="PIN domain-like"/>
    <property type="match status" value="1"/>
</dbReference>
<evidence type="ECO:0000259" key="6">
    <source>
        <dbReference type="SMART" id="SM00475"/>
    </source>
</evidence>
<evidence type="ECO:0000256" key="2">
    <source>
        <dbReference type="ARBA" id="ARBA00022801"/>
    </source>
</evidence>
<evidence type="ECO:0000256" key="4">
    <source>
        <dbReference type="ARBA" id="ARBA00023125"/>
    </source>
</evidence>
<dbReference type="InterPro" id="IPR020045">
    <property type="entry name" value="DNA_polI_H3TH"/>
</dbReference>
<gene>
    <name evidence="7" type="ORF">COT88_00695</name>
</gene>
<dbReference type="GO" id="GO:0008409">
    <property type="term" value="F:5'-3' exonuclease activity"/>
    <property type="evidence" value="ECO:0007669"/>
    <property type="project" value="InterPro"/>
</dbReference>
<keyword evidence="1" id="KW-0540">Nuclease</keyword>
<dbReference type="Pfam" id="PF02739">
    <property type="entry name" value="5_3_exonuc_N"/>
    <property type="match status" value="1"/>
</dbReference>
<sequence>MEKKEQKGKLLLIDANSLIHRAYHALPPLTNPSGEPSGALYGLSSVLIKLLKEKEPIYAAAAFDRPEPTFRKEMYEEYKATRKPTPDDLIPQIRGSRELVESFGIEAIEEPGFEADDIVATLAAKFKEEVSEVIVISGDLDLLQLVDKKVIVDVPSRGISETKAYREEEVIERFGIEPKYMADYKGLVGDTSDNIPGVRGIGPKSAEKLITKYGILEEIYKNINKIEEEDKKLAEKLKKNKDQAFLSKKLAIISTDAPVPLILSKYRIIEDEERLISYFKKMGFETLIKRISKEEPKEEIRETGKLF</sequence>
<dbReference type="GO" id="GO:0003677">
    <property type="term" value="F:DNA binding"/>
    <property type="evidence" value="ECO:0007669"/>
    <property type="project" value="UniProtKB-KW"/>
</dbReference>
<evidence type="ECO:0000313" key="8">
    <source>
        <dbReference type="Proteomes" id="UP000230776"/>
    </source>
</evidence>
<dbReference type="InterPro" id="IPR020046">
    <property type="entry name" value="5-3_exonucl_a-hlix_arch_N"/>
</dbReference>
<dbReference type="InterPro" id="IPR002421">
    <property type="entry name" value="5-3_exonuclease"/>
</dbReference>
<keyword evidence="2" id="KW-0378">Hydrolase</keyword>
<dbReference type="CDD" id="cd09859">
    <property type="entry name" value="PIN_53EXO"/>
    <property type="match status" value="1"/>
</dbReference>
<reference evidence="8" key="1">
    <citation type="submission" date="2017-09" db="EMBL/GenBank/DDBJ databases">
        <title>Depth-based differentiation of microbial function through sediment-hosted aquifers and enrichment of novel symbionts in the deep terrestrial subsurface.</title>
        <authorList>
            <person name="Probst A.J."/>
            <person name="Ladd B."/>
            <person name="Jarett J.K."/>
            <person name="Geller-Mcgrath D.E."/>
            <person name="Sieber C.M.K."/>
            <person name="Emerson J.B."/>
            <person name="Anantharaman K."/>
            <person name="Thomas B.C."/>
            <person name="Malmstrom R."/>
            <person name="Stieglmeier M."/>
            <person name="Klingl A."/>
            <person name="Woyke T."/>
            <person name="Ryan C.M."/>
            <person name="Banfield J.F."/>
        </authorList>
    </citation>
    <scope>NUCLEOTIDE SEQUENCE [LARGE SCALE GENOMIC DNA]</scope>
</reference>
<dbReference type="InterPro" id="IPR038969">
    <property type="entry name" value="FEN"/>
</dbReference>
<name>A0A2H0VHP6_9BACT</name>
<dbReference type="GO" id="GO:0033567">
    <property type="term" value="P:DNA replication, Okazaki fragment processing"/>
    <property type="evidence" value="ECO:0007669"/>
    <property type="project" value="InterPro"/>
</dbReference>
<dbReference type="SMART" id="SM00475">
    <property type="entry name" value="53EXOc"/>
    <property type="match status" value="1"/>
</dbReference>
<feature type="domain" description="5'-3' exonuclease" evidence="6">
    <location>
        <begin position="8"/>
        <end position="269"/>
    </location>
</feature>
<dbReference type="Proteomes" id="UP000230776">
    <property type="component" value="Unassembled WGS sequence"/>
</dbReference>
<evidence type="ECO:0000256" key="3">
    <source>
        <dbReference type="ARBA" id="ARBA00022839"/>
    </source>
</evidence>
<evidence type="ECO:0000313" key="7">
    <source>
        <dbReference type="EMBL" id="PIR98606.1"/>
    </source>
</evidence>
<dbReference type="InterPro" id="IPR008918">
    <property type="entry name" value="HhH2"/>
</dbReference>
<dbReference type="Gene3D" id="1.10.150.20">
    <property type="entry name" value="5' to 3' exonuclease, C-terminal subdomain"/>
    <property type="match status" value="1"/>
</dbReference>
<keyword evidence="4" id="KW-0238">DNA-binding</keyword>
<dbReference type="SUPFAM" id="SSF47807">
    <property type="entry name" value="5' to 3' exonuclease, C-terminal subdomain"/>
    <property type="match status" value="1"/>
</dbReference>
<evidence type="ECO:0000256" key="5">
    <source>
        <dbReference type="SAM" id="Coils"/>
    </source>
</evidence>
<dbReference type="PANTHER" id="PTHR42646">
    <property type="entry name" value="FLAP ENDONUCLEASE XNI"/>
    <property type="match status" value="1"/>
</dbReference>
<dbReference type="InterPro" id="IPR036279">
    <property type="entry name" value="5-3_exonuclease_C_sf"/>
</dbReference>
<proteinExistence type="predicted"/>
<keyword evidence="3" id="KW-0269">Exonuclease</keyword>
<dbReference type="SMART" id="SM00279">
    <property type="entry name" value="HhH2"/>
    <property type="match status" value="1"/>
</dbReference>
<dbReference type="CDD" id="cd09898">
    <property type="entry name" value="H3TH_53EXO"/>
    <property type="match status" value="1"/>
</dbReference>
<keyword evidence="5" id="KW-0175">Coiled coil</keyword>
<comment type="caution">
    <text evidence="7">The sequence shown here is derived from an EMBL/GenBank/DDBJ whole genome shotgun (WGS) entry which is preliminary data.</text>
</comment>
<organism evidence="7 8">
    <name type="scientific">Candidatus Colwellbacteria bacterium CG10_big_fil_rev_8_21_14_0_10_41_28</name>
    <dbReference type="NCBI Taxonomy" id="1974539"/>
    <lineage>
        <taxon>Bacteria</taxon>
        <taxon>Candidatus Colwelliibacteriota</taxon>
    </lineage>
</organism>
<dbReference type="InterPro" id="IPR029060">
    <property type="entry name" value="PIN-like_dom_sf"/>
</dbReference>
<dbReference type="Pfam" id="PF01367">
    <property type="entry name" value="5_3_exonuc"/>
    <property type="match status" value="1"/>
</dbReference>
<dbReference type="PANTHER" id="PTHR42646:SF2">
    <property type="entry name" value="5'-3' EXONUCLEASE FAMILY PROTEIN"/>
    <property type="match status" value="1"/>
</dbReference>
<dbReference type="FunFam" id="3.40.50.1010:FF:000001">
    <property type="entry name" value="DNA polymerase I"/>
    <property type="match status" value="1"/>
</dbReference>
<dbReference type="FunFam" id="1.10.150.20:FF:000003">
    <property type="entry name" value="DNA polymerase I"/>
    <property type="match status" value="1"/>
</dbReference>
<dbReference type="AlphaFoldDB" id="A0A2H0VHP6"/>
<feature type="coiled-coil region" evidence="5">
    <location>
        <begin position="216"/>
        <end position="243"/>
    </location>
</feature>
<protein>
    <recommendedName>
        <fullName evidence="6">5'-3' exonuclease domain-containing protein</fullName>
    </recommendedName>
</protein>